<reference evidence="2" key="1">
    <citation type="journal article" date="2020" name="Nature">
        <title>Giant virus diversity and host interactions through global metagenomics.</title>
        <authorList>
            <person name="Schulz F."/>
            <person name="Roux S."/>
            <person name="Paez-Espino D."/>
            <person name="Jungbluth S."/>
            <person name="Walsh D.A."/>
            <person name="Denef V.J."/>
            <person name="McMahon K.D."/>
            <person name="Konstantinidis K.T."/>
            <person name="Eloe-Fadrosh E.A."/>
            <person name="Kyrpides N.C."/>
            <person name="Woyke T."/>
        </authorList>
    </citation>
    <scope>NUCLEOTIDE SEQUENCE</scope>
    <source>
        <strain evidence="2">GVMAG-M-3300023179-62</strain>
    </source>
</reference>
<dbReference type="AlphaFoldDB" id="A0A6C0H3Y9"/>
<protein>
    <recommendedName>
        <fullName evidence="3">Glycosyltransferase 2-like domain-containing protein</fullName>
    </recommendedName>
</protein>
<feature type="transmembrane region" description="Helical" evidence="1">
    <location>
        <begin position="12"/>
        <end position="28"/>
    </location>
</feature>
<organism evidence="2">
    <name type="scientific">viral metagenome</name>
    <dbReference type="NCBI Taxonomy" id="1070528"/>
    <lineage>
        <taxon>unclassified sequences</taxon>
        <taxon>metagenomes</taxon>
        <taxon>organismal metagenomes</taxon>
    </lineage>
</organism>
<name>A0A6C0H3Y9_9ZZZZ</name>
<keyword evidence="1" id="KW-1133">Transmembrane helix</keyword>
<feature type="transmembrane region" description="Helical" evidence="1">
    <location>
        <begin position="223"/>
        <end position="241"/>
    </location>
</feature>
<feature type="transmembrane region" description="Helical" evidence="1">
    <location>
        <begin position="275"/>
        <end position="293"/>
    </location>
</feature>
<dbReference type="EMBL" id="MN739859">
    <property type="protein sequence ID" value="QHT74956.1"/>
    <property type="molecule type" value="Genomic_DNA"/>
</dbReference>
<evidence type="ECO:0008006" key="3">
    <source>
        <dbReference type="Google" id="ProtNLM"/>
    </source>
</evidence>
<proteinExistence type="predicted"/>
<keyword evidence="1" id="KW-0812">Transmembrane</keyword>
<accession>A0A6C0H3Y9</accession>
<evidence type="ECO:0000256" key="1">
    <source>
        <dbReference type="SAM" id="Phobius"/>
    </source>
</evidence>
<keyword evidence="1" id="KW-0472">Membrane</keyword>
<sequence length="352" mass="41372">MFSPILKKDVLKIIIIFIFISIVIVLLIEQYCRRQKKSFLEVLHPEWFKDITKFPNYDFKCRRNCEIYNMKVNSGYITMKQNRLVIAGLCINLGTKVLTLQKRIEHLGSFFKDYRCIIFENDSTDNTRELLQQIQMKNNKIILMDCPDASECRFKSAKAIDHGMFSRMRMEKMANYRNRLLNYIKKNFIDFDCIAFIDLDIKGPININGVANSFGFFNMWDSISAYGLMGSALTLGLPFYYDLLAYRDGVYNFETNVTDTIPMFYKINNYKIGDYPYLITSGFCSLAFYKMYIFRNDIYSRINYTPEDDNYKCEHVILHENMIKSGYNKIYANPNMTVLVGTQGDSNKMPIY</sequence>
<evidence type="ECO:0000313" key="2">
    <source>
        <dbReference type="EMBL" id="QHT74956.1"/>
    </source>
</evidence>